<evidence type="ECO:0000313" key="7">
    <source>
        <dbReference type="EMBL" id="TBL75658.1"/>
    </source>
</evidence>
<comment type="catalytic activity">
    <reaction evidence="2">
        <text>3',5'-cyclic CMP + H2O = CMP + H(+)</text>
        <dbReference type="Rhea" id="RHEA:72675"/>
        <dbReference type="ChEBI" id="CHEBI:15377"/>
        <dbReference type="ChEBI" id="CHEBI:15378"/>
        <dbReference type="ChEBI" id="CHEBI:58003"/>
        <dbReference type="ChEBI" id="CHEBI:60377"/>
    </reaction>
    <physiologicalReaction direction="left-to-right" evidence="2">
        <dbReference type="Rhea" id="RHEA:72676"/>
    </physiologicalReaction>
</comment>
<comment type="function">
    <text evidence="3">Counteracts the endogenous Pycsar antiviral defense system. Phosphodiesterase that enables metal-dependent hydrolysis of host cyclic nucleotide Pycsar defense signals such as cCMP and cUMP.</text>
</comment>
<dbReference type="EMBL" id="SIRE01000016">
    <property type="protein sequence ID" value="TBL75658.1"/>
    <property type="molecule type" value="Genomic_DNA"/>
</dbReference>
<organism evidence="7 8">
    <name type="scientific">Paenibacillus thalictri</name>
    <dbReference type="NCBI Taxonomy" id="2527873"/>
    <lineage>
        <taxon>Bacteria</taxon>
        <taxon>Bacillati</taxon>
        <taxon>Bacillota</taxon>
        <taxon>Bacilli</taxon>
        <taxon>Bacillales</taxon>
        <taxon>Paenibacillaceae</taxon>
        <taxon>Paenibacillus</taxon>
    </lineage>
</organism>
<evidence type="ECO:0000256" key="3">
    <source>
        <dbReference type="ARBA" id="ARBA00034301"/>
    </source>
</evidence>
<proteinExistence type="inferred from homology"/>
<dbReference type="InterPro" id="IPR036866">
    <property type="entry name" value="RibonucZ/Hydroxyglut_hydro"/>
</dbReference>
<feature type="domain" description="Metallo-beta-lactamase" evidence="6">
    <location>
        <begin position="7"/>
        <end position="193"/>
    </location>
</feature>
<dbReference type="SMART" id="SM00849">
    <property type="entry name" value="Lactamase_B"/>
    <property type="match status" value="1"/>
</dbReference>
<keyword evidence="8" id="KW-1185">Reference proteome</keyword>
<dbReference type="NCBIfam" id="NF001911">
    <property type="entry name" value="PRK00685.1"/>
    <property type="match status" value="1"/>
</dbReference>
<comment type="similarity">
    <text evidence="5">Belongs to the UPF0173 family.</text>
</comment>
<comment type="catalytic activity">
    <reaction evidence="4">
        <text>3',5'-cyclic UMP + H2O = UMP + H(+)</text>
        <dbReference type="Rhea" id="RHEA:70575"/>
        <dbReference type="ChEBI" id="CHEBI:15377"/>
        <dbReference type="ChEBI" id="CHEBI:15378"/>
        <dbReference type="ChEBI" id="CHEBI:57865"/>
        <dbReference type="ChEBI" id="CHEBI:184387"/>
    </reaction>
    <physiologicalReaction direction="left-to-right" evidence="4">
        <dbReference type="Rhea" id="RHEA:70576"/>
    </physiologicalReaction>
</comment>
<dbReference type="PANTHER" id="PTHR43546:SF3">
    <property type="entry name" value="UPF0173 METAL-DEPENDENT HYDROLASE MJ1163"/>
    <property type="match status" value="1"/>
</dbReference>
<accession>A0A4Q9DM36</accession>
<evidence type="ECO:0000259" key="6">
    <source>
        <dbReference type="SMART" id="SM00849"/>
    </source>
</evidence>
<dbReference type="InterPro" id="IPR022877">
    <property type="entry name" value="UPF0173"/>
</dbReference>
<dbReference type="SUPFAM" id="SSF56281">
    <property type="entry name" value="Metallo-hydrolase/oxidoreductase"/>
    <property type="match status" value="1"/>
</dbReference>
<dbReference type="Proteomes" id="UP000293142">
    <property type="component" value="Unassembled WGS sequence"/>
</dbReference>
<evidence type="ECO:0000256" key="1">
    <source>
        <dbReference type="ARBA" id="ARBA00022801"/>
    </source>
</evidence>
<comment type="caution">
    <text evidence="7">The sequence shown here is derived from an EMBL/GenBank/DDBJ whole genome shotgun (WGS) entry which is preliminary data.</text>
</comment>
<dbReference type="RefSeq" id="WP_131015569.1">
    <property type="nucleotide sequence ID" value="NZ_SIRE01000016.1"/>
</dbReference>
<dbReference type="InterPro" id="IPR050114">
    <property type="entry name" value="UPF0173_UPF0282_UlaG_hydrolase"/>
</dbReference>
<name>A0A4Q9DM36_9BACL</name>
<dbReference type="PANTHER" id="PTHR43546">
    <property type="entry name" value="UPF0173 METAL-DEPENDENT HYDROLASE MJ1163-RELATED"/>
    <property type="match status" value="1"/>
</dbReference>
<dbReference type="Pfam" id="PF12706">
    <property type="entry name" value="Lactamase_B_2"/>
    <property type="match status" value="1"/>
</dbReference>
<evidence type="ECO:0000313" key="8">
    <source>
        <dbReference type="Proteomes" id="UP000293142"/>
    </source>
</evidence>
<reference evidence="7 8" key="1">
    <citation type="submission" date="2019-02" db="EMBL/GenBank/DDBJ databases">
        <title>Paenibacillus sp. nov., isolated from surface-sterilized tissue of Thalictrum simplex L.</title>
        <authorList>
            <person name="Tuo L."/>
        </authorList>
    </citation>
    <scope>NUCLEOTIDE SEQUENCE [LARGE SCALE GENOMIC DNA]</scope>
    <source>
        <strain evidence="7 8">N2SHLJ1</strain>
    </source>
</reference>
<keyword evidence="1 5" id="KW-0378">Hydrolase</keyword>
<evidence type="ECO:0000256" key="4">
    <source>
        <dbReference type="ARBA" id="ARBA00048505"/>
    </source>
</evidence>
<sequence length="229" mass="24642">MKITFHGHSCVQLQTSKHSFIYDPFLTGNPVAKQAAADVKVDVVLLTHGHNDHVGDAEAIAKQNDALIVAPNELADYMGWQGCRVHPMHIGGSYTFDFGKVKLTPALHGSGYAVPESKQIIYMGMPSGILLSVDGLTIYHAGDTALFSDMKLIGELNKIDLAFLPIGDNFTMGPEDALLAAQWLGAKKVIPVHYNTFPLLAQDGATFAQALAAVNIEGIILQPGESYEL</sequence>
<evidence type="ECO:0000256" key="2">
    <source>
        <dbReference type="ARBA" id="ARBA00034221"/>
    </source>
</evidence>
<evidence type="ECO:0000256" key="5">
    <source>
        <dbReference type="HAMAP-Rule" id="MF_00457"/>
    </source>
</evidence>
<dbReference type="AlphaFoldDB" id="A0A4Q9DM36"/>
<dbReference type="OrthoDB" id="9789133at2"/>
<gene>
    <name evidence="7" type="ORF">EYB31_21940</name>
</gene>
<dbReference type="GO" id="GO:0016787">
    <property type="term" value="F:hydrolase activity"/>
    <property type="evidence" value="ECO:0007669"/>
    <property type="project" value="UniProtKB-UniRule"/>
</dbReference>
<protein>
    <recommendedName>
        <fullName evidence="5">UPF0173 metal-dependent hydrolase EYB31_21940</fullName>
    </recommendedName>
</protein>
<dbReference type="InterPro" id="IPR001279">
    <property type="entry name" value="Metallo-B-lactamas"/>
</dbReference>
<dbReference type="HAMAP" id="MF_00457">
    <property type="entry name" value="UPF0173"/>
    <property type="match status" value="1"/>
</dbReference>
<dbReference type="Gene3D" id="3.60.15.10">
    <property type="entry name" value="Ribonuclease Z/Hydroxyacylglutathione hydrolase-like"/>
    <property type="match status" value="1"/>
</dbReference>